<sequence length="445" mass="46917">MSTEVMGVLGFVLALAVLVVLVCKGMHLAYCAVITVLIITVTNGMPLMETLSNYWGTVGGIASMFLPIFLFGAIFAKVYTNCGAASSLTSAFMDLLCRKAKNPETEQKITIIAIAIVPVVLGYGGLDQFALLFLLMPIFMKAMERVNIPRKFLPAFMMMGLCICCVGAGAPQQNNFLPTTLAGVSGTAALIPSIIGQIVIGVSGVTYLIRAVKKANANGENFSWGKLRPAQQPDGKQPNPILSLVPLVCVCLLYNLTSIGLPYSMLLGAIITIVLFFPYFNMEETKFKSIVASLNQGVHDAAMPILCLPAFGIGSVIAAAPGCQTLTALLEKIPGPPLVSCTLMLVLLVAVCADPKAGITVGMPIALDIYPQLGVSTAAIARIGAFSMGVLDSLPIAAGIPMVMNMCDLDFMEGYKPCFWTSVVCTGLGTLAVMIVLILFPGLAV</sequence>
<feature type="transmembrane region" description="Helical" evidence="1">
    <location>
        <begin position="190"/>
        <end position="209"/>
    </location>
</feature>
<feature type="transmembrane region" description="Helical" evidence="1">
    <location>
        <begin position="109"/>
        <end position="140"/>
    </location>
</feature>
<keyword evidence="1" id="KW-0812">Transmembrane</keyword>
<dbReference type="RefSeq" id="WP_117538770.1">
    <property type="nucleotide sequence ID" value="NZ_QVFD01000001.1"/>
</dbReference>
<feature type="transmembrane region" description="Helical" evidence="1">
    <location>
        <begin position="28"/>
        <end position="48"/>
    </location>
</feature>
<accession>A0A3E2XST5</accession>
<feature type="transmembrane region" description="Helical" evidence="1">
    <location>
        <begin position="6"/>
        <end position="23"/>
    </location>
</feature>
<feature type="transmembrane region" description="Helical" evidence="1">
    <location>
        <begin position="263"/>
        <end position="280"/>
    </location>
</feature>
<feature type="transmembrane region" description="Helical" evidence="1">
    <location>
        <begin position="419"/>
        <end position="440"/>
    </location>
</feature>
<organism evidence="2 3">
    <name type="scientific">Coprococcus catus</name>
    <dbReference type="NCBI Taxonomy" id="116085"/>
    <lineage>
        <taxon>Bacteria</taxon>
        <taxon>Bacillati</taxon>
        <taxon>Bacillota</taxon>
        <taxon>Clostridia</taxon>
        <taxon>Lachnospirales</taxon>
        <taxon>Lachnospiraceae</taxon>
        <taxon>Coprococcus</taxon>
    </lineage>
</organism>
<keyword evidence="3" id="KW-1185">Reference proteome</keyword>
<dbReference type="Proteomes" id="UP000261231">
    <property type="component" value="Unassembled WGS sequence"/>
</dbReference>
<dbReference type="PANTHER" id="PTHR30354">
    <property type="entry name" value="GNT FAMILY GLUCONATE TRANSPORTER"/>
    <property type="match status" value="1"/>
</dbReference>
<feature type="transmembrane region" description="Helical" evidence="1">
    <location>
        <begin position="152"/>
        <end position="170"/>
    </location>
</feature>
<evidence type="ECO:0000256" key="1">
    <source>
        <dbReference type="SAM" id="Phobius"/>
    </source>
</evidence>
<name>A0A3E2XST5_9FIRM</name>
<evidence type="ECO:0000313" key="2">
    <source>
        <dbReference type="EMBL" id="RGC51301.1"/>
    </source>
</evidence>
<dbReference type="GO" id="GO:0005886">
    <property type="term" value="C:plasma membrane"/>
    <property type="evidence" value="ECO:0007669"/>
    <property type="project" value="TreeGrafter"/>
</dbReference>
<keyword evidence="1" id="KW-0472">Membrane</keyword>
<dbReference type="EMBL" id="QVFD01000001">
    <property type="protein sequence ID" value="RGC51301.1"/>
    <property type="molecule type" value="Genomic_DNA"/>
</dbReference>
<dbReference type="PANTHER" id="PTHR30354:SF7">
    <property type="entry name" value="BLL7963 PROTEIN"/>
    <property type="match status" value="1"/>
</dbReference>
<dbReference type="AlphaFoldDB" id="A0A3E2XST5"/>
<feature type="transmembrane region" description="Helical" evidence="1">
    <location>
        <begin position="301"/>
        <end position="321"/>
    </location>
</feature>
<comment type="caution">
    <text evidence="2">The sequence shown here is derived from an EMBL/GenBank/DDBJ whole genome shotgun (WGS) entry which is preliminary data.</text>
</comment>
<keyword evidence="1" id="KW-1133">Transmembrane helix</keyword>
<gene>
    <name evidence="2" type="ORF">DW747_02060</name>
</gene>
<feature type="transmembrane region" description="Helical" evidence="1">
    <location>
        <begin position="54"/>
        <end position="71"/>
    </location>
</feature>
<evidence type="ECO:0000313" key="3">
    <source>
        <dbReference type="Proteomes" id="UP000261231"/>
    </source>
</evidence>
<dbReference type="OrthoDB" id="86125at2"/>
<dbReference type="GO" id="GO:0015128">
    <property type="term" value="F:gluconate transmembrane transporter activity"/>
    <property type="evidence" value="ECO:0007669"/>
    <property type="project" value="InterPro"/>
</dbReference>
<dbReference type="InterPro" id="IPR003474">
    <property type="entry name" value="Glcn_transporter"/>
</dbReference>
<reference evidence="2 3" key="1">
    <citation type="submission" date="2018-08" db="EMBL/GenBank/DDBJ databases">
        <title>A genome reference for cultivated species of the human gut microbiota.</title>
        <authorList>
            <person name="Zou Y."/>
            <person name="Xue W."/>
            <person name="Luo G."/>
        </authorList>
    </citation>
    <scope>NUCLEOTIDE SEQUENCE [LARGE SCALE GENOMIC DNA]</scope>
    <source>
        <strain evidence="2 3">AM28-39</strain>
    </source>
</reference>
<proteinExistence type="predicted"/>
<protein>
    <submittedName>
        <fullName evidence="2">GntP family permease</fullName>
    </submittedName>
</protein>